<feature type="chain" id="PRO_5018251058" evidence="1">
    <location>
        <begin position="21"/>
        <end position="176"/>
    </location>
</feature>
<protein>
    <submittedName>
        <fullName evidence="2">Uncharacterized protein</fullName>
    </submittedName>
</protein>
<dbReference type="AlphaFoldDB" id="A0A3N4JKF2"/>
<sequence>MQFLKTFLVLLFATLISVAAFPQNTEVVGADTVGADFTGVRTKKSADGQKYTFLFYEAGRLDTTFVVVDDPAAPKLTLSAFNSSGAQFDGASFGAAHAPASADDLSAALVCGPCIVWRFITIYGRRALLFITCLGNSIPTNCWMTLTSCMLQRDPWVCFQGILCSAGLIKRCLNSS</sequence>
<accession>A0A3N4JKF2</accession>
<organism evidence="2 3">
    <name type="scientific">Choiromyces venosus 120613-1</name>
    <dbReference type="NCBI Taxonomy" id="1336337"/>
    <lineage>
        <taxon>Eukaryota</taxon>
        <taxon>Fungi</taxon>
        <taxon>Dikarya</taxon>
        <taxon>Ascomycota</taxon>
        <taxon>Pezizomycotina</taxon>
        <taxon>Pezizomycetes</taxon>
        <taxon>Pezizales</taxon>
        <taxon>Tuberaceae</taxon>
        <taxon>Choiromyces</taxon>
    </lineage>
</organism>
<dbReference type="OrthoDB" id="5402002at2759"/>
<evidence type="ECO:0000313" key="2">
    <source>
        <dbReference type="EMBL" id="RPA98742.1"/>
    </source>
</evidence>
<name>A0A3N4JKF2_9PEZI</name>
<evidence type="ECO:0000256" key="1">
    <source>
        <dbReference type="SAM" id="SignalP"/>
    </source>
</evidence>
<gene>
    <name evidence="2" type="ORF">L873DRAFT_1844054</name>
</gene>
<keyword evidence="3" id="KW-1185">Reference proteome</keyword>
<keyword evidence="1" id="KW-0732">Signal</keyword>
<proteinExistence type="predicted"/>
<reference evidence="2 3" key="1">
    <citation type="journal article" date="2018" name="Nat. Ecol. Evol.">
        <title>Pezizomycetes genomes reveal the molecular basis of ectomycorrhizal truffle lifestyle.</title>
        <authorList>
            <person name="Murat C."/>
            <person name="Payen T."/>
            <person name="Noel B."/>
            <person name="Kuo A."/>
            <person name="Morin E."/>
            <person name="Chen J."/>
            <person name="Kohler A."/>
            <person name="Krizsan K."/>
            <person name="Balestrini R."/>
            <person name="Da Silva C."/>
            <person name="Montanini B."/>
            <person name="Hainaut M."/>
            <person name="Levati E."/>
            <person name="Barry K.W."/>
            <person name="Belfiori B."/>
            <person name="Cichocki N."/>
            <person name="Clum A."/>
            <person name="Dockter R.B."/>
            <person name="Fauchery L."/>
            <person name="Guy J."/>
            <person name="Iotti M."/>
            <person name="Le Tacon F."/>
            <person name="Lindquist E.A."/>
            <person name="Lipzen A."/>
            <person name="Malagnac F."/>
            <person name="Mello A."/>
            <person name="Molinier V."/>
            <person name="Miyauchi S."/>
            <person name="Poulain J."/>
            <person name="Riccioni C."/>
            <person name="Rubini A."/>
            <person name="Sitrit Y."/>
            <person name="Splivallo R."/>
            <person name="Traeger S."/>
            <person name="Wang M."/>
            <person name="Zifcakova L."/>
            <person name="Wipf D."/>
            <person name="Zambonelli A."/>
            <person name="Paolocci F."/>
            <person name="Nowrousian M."/>
            <person name="Ottonello S."/>
            <person name="Baldrian P."/>
            <person name="Spatafora J.W."/>
            <person name="Henrissat B."/>
            <person name="Nagy L.G."/>
            <person name="Aury J.M."/>
            <person name="Wincker P."/>
            <person name="Grigoriev I.V."/>
            <person name="Bonfante P."/>
            <person name="Martin F.M."/>
        </authorList>
    </citation>
    <scope>NUCLEOTIDE SEQUENCE [LARGE SCALE GENOMIC DNA]</scope>
    <source>
        <strain evidence="2 3">120613-1</strain>
    </source>
</reference>
<dbReference type="Proteomes" id="UP000276215">
    <property type="component" value="Unassembled WGS sequence"/>
</dbReference>
<evidence type="ECO:0000313" key="3">
    <source>
        <dbReference type="Proteomes" id="UP000276215"/>
    </source>
</evidence>
<feature type="signal peptide" evidence="1">
    <location>
        <begin position="1"/>
        <end position="20"/>
    </location>
</feature>
<dbReference type="EMBL" id="ML120393">
    <property type="protein sequence ID" value="RPA98742.1"/>
    <property type="molecule type" value="Genomic_DNA"/>
</dbReference>